<evidence type="ECO:0000313" key="3">
    <source>
        <dbReference type="Proteomes" id="UP001163823"/>
    </source>
</evidence>
<dbReference type="GO" id="GO:0000149">
    <property type="term" value="F:SNARE binding"/>
    <property type="evidence" value="ECO:0007669"/>
    <property type="project" value="TreeGrafter"/>
</dbReference>
<evidence type="ECO:0000256" key="1">
    <source>
        <dbReference type="SAM" id="MobiDB-lite"/>
    </source>
</evidence>
<gene>
    <name evidence="2" type="ORF">O6P43_020794</name>
</gene>
<dbReference type="KEGG" id="qsa:O6P43_020794"/>
<feature type="region of interest" description="Disordered" evidence="1">
    <location>
        <begin position="24"/>
        <end position="44"/>
    </location>
</feature>
<evidence type="ECO:0000313" key="2">
    <source>
        <dbReference type="EMBL" id="KAJ7960334.1"/>
    </source>
</evidence>
<name>A0AAD7LLG8_QUISA</name>
<feature type="compositionally biased region" description="Polar residues" evidence="1">
    <location>
        <begin position="217"/>
        <end position="236"/>
    </location>
</feature>
<reference evidence="2" key="1">
    <citation type="journal article" date="2023" name="Science">
        <title>Elucidation of the pathway for biosynthesis of saponin adjuvants from the soapbark tree.</title>
        <authorList>
            <person name="Reed J."/>
            <person name="Orme A."/>
            <person name="El-Demerdash A."/>
            <person name="Owen C."/>
            <person name="Martin L.B.B."/>
            <person name="Misra R.C."/>
            <person name="Kikuchi S."/>
            <person name="Rejzek M."/>
            <person name="Martin A.C."/>
            <person name="Harkess A."/>
            <person name="Leebens-Mack J."/>
            <person name="Louveau T."/>
            <person name="Stephenson M.J."/>
            <person name="Osbourn A."/>
        </authorList>
    </citation>
    <scope>NUCLEOTIDE SEQUENCE</scope>
    <source>
        <strain evidence="2">S10</strain>
    </source>
</reference>
<dbReference type="GO" id="GO:0072583">
    <property type="term" value="P:clathrin-dependent endocytosis"/>
    <property type="evidence" value="ECO:0007669"/>
    <property type="project" value="InterPro"/>
</dbReference>
<keyword evidence="3" id="KW-1185">Reference proteome</keyword>
<dbReference type="GO" id="GO:0005905">
    <property type="term" value="C:clathrin-coated pit"/>
    <property type="evidence" value="ECO:0007669"/>
    <property type="project" value="TreeGrafter"/>
</dbReference>
<feature type="compositionally biased region" description="Low complexity" evidence="1">
    <location>
        <begin position="345"/>
        <end position="354"/>
    </location>
</feature>
<dbReference type="PANTHER" id="PTHR22951:SF75">
    <property type="entry name" value="CLATHRIN COAT ASSEMBLY PROTEIN AP180"/>
    <property type="match status" value="1"/>
</dbReference>
<feature type="region of interest" description="Disordered" evidence="1">
    <location>
        <begin position="217"/>
        <end position="237"/>
    </location>
</feature>
<sequence length="378" mass="41396">MKPAMLLDRIMHWQRLLDRAVGTRPTGAAKTNHLSTGDGRTSEFPGVQKVSQELIDTLQDFLKDQASFPSQNGRSPVSKQLLLPAPPSKDPGSSSVQQEAYEQYGTPDRFSSEYGSQCTSLEDLMSDTGTSPSRSAETYSEYSDQQYDKQSRLEDFNSISDASSTSSLPSLDQSRKPSMELVIFDGGEQEDQQGQGTSDSFDGLKNCWELVLFETTNKQEQTPPQLPNGRSESSVPPHQCNPFLDDIPPVVPLTSTNSNPTFTSNNNQANFADFHTVPPTFSAQNPNQDTTAPYFSSQSSAETNMAPTFCGQNLDWPSTTTTFSPRNQILAPTFSAHNPSPPTISPTFSTQSSTETNAAPTFPSHLLDYFSRTKTVSP</sequence>
<feature type="region of interest" description="Disordered" evidence="1">
    <location>
        <begin position="334"/>
        <end position="362"/>
    </location>
</feature>
<dbReference type="InterPro" id="IPR045192">
    <property type="entry name" value="AP180-like"/>
</dbReference>
<dbReference type="EMBL" id="JARAOO010000008">
    <property type="protein sequence ID" value="KAJ7960334.1"/>
    <property type="molecule type" value="Genomic_DNA"/>
</dbReference>
<dbReference type="GO" id="GO:0048268">
    <property type="term" value="P:clathrin coat assembly"/>
    <property type="evidence" value="ECO:0007669"/>
    <property type="project" value="InterPro"/>
</dbReference>
<feature type="compositionally biased region" description="Polar residues" evidence="1">
    <location>
        <begin position="127"/>
        <end position="145"/>
    </location>
</feature>
<dbReference type="GO" id="GO:0030136">
    <property type="term" value="C:clathrin-coated vesicle"/>
    <property type="evidence" value="ECO:0007669"/>
    <property type="project" value="TreeGrafter"/>
</dbReference>
<dbReference type="PANTHER" id="PTHR22951">
    <property type="entry name" value="CLATHRIN ASSEMBLY PROTEIN"/>
    <property type="match status" value="1"/>
</dbReference>
<protein>
    <submittedName>
        <fullName evidence="2">Clathrin coat assembly protein AP180</fullName>
    </submittedName>
</protein>
<dbReference type="GO" id="GO:0005545">
    <property type="term" value="F:1-phosphatidylinositol binding"/>
    <property type="evidence" value="ECO:0007669"/>
    <property type="project" value="TreeGrafter"/>
</dbReference>
<accession>A0AAD7LLG8</accession>
<feature type="compositionally biased region" description="Polar residues" evidence="1">
    <location>
        <begin position="91"/>
        <end position="100"/>
    </location>
</feature>
<comment type="caution">
    <text evidence="2">The sequence shown here is derived from an EMBL/GenBank/DDBJ whole genome shotgun (WGS) entry which is preliminary data.</text>
</comment>
<dbReference type="Proteomes" id="UP001163823">
    <property type="component" value="Chromosome 8"/>
</dbReference>
<dbReference type="GO" id="GO:0006900">
    <property type="term" value="P:vesicle budding from membrane"/>
    <property type="evidence" value="ECO:0007669"/>
    <property type="project" value="TreeGrafter"/>
</dbReference>
<proteinExistence type="predicted"/>
<dbReference type="GO" id="GO:0005546">
    <property type="term" value="F:phosphatidylinositol-4,5-bisphosphate binding"/>
    <property type="evidence" value="ECO:0007669"/>
    <property type="project" value="TreeGrafter"/>
</dbReference>
<organism evidence="2 3">
    <name type="scientific">Quillaja saponaria</name>
    <name type="common">Soap bark tree</name>
    <dbReference type="NCBI Taxonomy" id="32244"/>
    <lineage>
        <taxon>Eukaryota</taxon>
        <taxon>Viridiplantae</taxon>
        <taxon>Streptophyta</taxon>
        <taxon>Embryophyta</taxon>
        <taxon>Tracheophyta</taxon>
        <taxon>Spermatophyta</taxon>
        <taxon>Magnoliopsida</taxon>
        <taxon>eudicotyledons</taxon>
        <taxon>Gunneridae</taxon>
        <taxon>Pentapetalae</taxon>
        <taxon>rosids</taxon>
        <taxon>fabids</taxon>
        <taxon>Fabales</taxon>
        <taxon>Quillajaceae</taxon>
        <taxon>Quillaja</taxon>
    </lineage>
</organism>
<dbReference type="GO" id="GO:0032050">
    <property type="term" value="F:clathrin heavy chain binding"/>
    <property type="evidence" value="ECO:0007669"/>
    <property type="project" value="TreeGrafter"/>
</dbReference>
<feature type="compositionally biased region" description="Polar residues" evidence="1">
    <location>
        <begin position="67"/>
        <end position="78"/>
    </location>
</feature>
<dbReference type="AlphaFoldDB" id="A0AAD7LLG8"/>
<feature type="region of interest" description="Disordered" evidence="1">
    <location>
        <begin position="66"/>
        <end position="151"/>
    </location>
</feature>